<evidence type="ECO:0000256" key="2">
    <source>
        <dbReference type="ARBA" id="ARBA00022490"/>
    </source>
</evidence>
<evidence type="ECO:0000313" key="11">
    <source>
        <dbReference type="EMBL" id="SJZ73563.1"/>
    </source>
</evidence>
<feature type="binding site" evidence="8">
    <location>
        <begin position="20"/>
        <end position="25"/>
    </location>
    <ligand>
        <name>ATP</name>
        <dbReference type="ChEBI" id="CHEBI:30616"/>
    </ligand>
</feature>
<evidence type="ECO:0000256" key="4">
    <source>
        <dbReference type="ARBA" id="ARBA00022694"/>
    </source>
</evidence>
<proteinExistence type="inferred from homology"/>
<dbReference type="PANTHER" id="PTHR43033:SF1">
    <property type="entry name" value="TRNA(ILE)-LYSIDINE SYNTHASE-RELATED"/>
    <property type="match status" value="1"/>
</dbReference>
<dbReference type="InterPro" id="IPR014729">
    <property type="entry name" value="Rossmann-like_a/b/a_fold"/>
</dbReference>
<gene>
    <name evidence="8" type="primary">tilS</name>
    <name evidence="11" type="ORF">SAMN02745674_00704</name>
</gene>
<dbReference type="GO" id="GO:0005524">
    <property type="term" value="F:ATP binding"/>
    <property type="evidence" value="ECO:0007669"/>
    <property type="project" value="UniProtKB-UniRule"/>
</dbReference>
<accession>A0A1T4N2Q7</accession>
<keyword evidence="5 8" id="KW-0547">Nucleotide-binding</keyword>
<dbReference type="SUPFAM" id="SSF56037">
    <property type="entry name" value="PheT/TilS domain"/>
    <property type="match status" value="1"/>
</dbReference>
<dbReference type="Pfam" id="PF01171">
    <property type="entry name" value="ATP_bind_3"/>
    <property type="match status" value="1"/>
</dbReference>
<keyword evidence="6 8" id="KW-0067">ATP-binding</keyword>
<evidence type="ECO:0000256" key="6">
    <source>
        <dbReference type="ARBA" id="ARBA00022840"/>
    </source>
</evidence>
<keyword evidence="12" id="KW-1185">Reference proteome</keyword>
<dbReference type="NCBIfam" id="TIGR02433">
    <property type="entry name" value="lysidine_TilS_C"/>
    <property type="match status" value="1"/>
</dbReference>
<keyword evidence="3 8" id="KW-0436">Ligase</keyword>
<dbReference type="SMART" id="SM00977">
    <property type="entry name" value="TilS_C"/>
    <property type="match status" value="1"/>
</dbReference>
<comment type="function">
    <text evidence="8">Ligates lysine onto the cytidine present at position 34 of the AUA codon-specific tRNA(Ile) that contains the anticodon CAU, in an ATP-dependent manner. Cytidine is converted to lysidine, thus changing the amino acid specificity of the tRNA from methionine to isoleucine.</text>
</comment>
<dbReference type="STRING" id="1122188.SAMN02745674_00704"/>
<dbReference type="EMBL" id="FUXP01000001">
    <property type="protein sequence ID" value="SJZ73563.1"/>
    <property type="molecule type" value="Genomic_DNA"/>
</dbReference>
<reference evidence="11 12" key="1">
    <citation type="submission" date="2017-02" db="EMBL/GenBank/DDBJ databases">
        <authorList>
            <person name="Peterson S.W."/>
        </authorList>
    </citation>
    <scope>NUCLEOTIDE SEQUENCE [LARGE SCALE GENOMIC DNA]</scope>
    <source>
        <strain evidence="11 12">DSM 21749</strain>
    </source>
</reference>
<evidence type="ECO:0000256" key="5">
    <source>
        <dbReference type="ARBA" id="ARBA00022741"/>
    </source>
</evidence>
<comment type="similarity">
    <text evidence="8">Belongs to the tRNA(Ile)-lysidine synthase family.</text>
</comment>
<dbReference type="NCBIfam" id="TIGR02432">
    <property type="entry name" value="lysidine_TilS_N"/>
    <property type="match status" value="1"/>
</dbReference>
<evidence type="ECO:0000256" key="8">
    <source>
        <dbReference type="HAMAP-Rule" id="MF_01161"/>
    </source>
</evidence>
<keyword evidence="4 8" id="KW-0819">tRNA processing</keyword>
<feature type="domain" description="Lysidine-tRNA(Ile) synthetase C-terminal" evidence="10">
    <location>
        <begin position="397"/>
        <end position="471"/>
    </location>
</feature>
<evidence type="ECO:0000313" key="12">
    <source>
        <dbReference type="Proteomes" id="UP000190061"/>
    </source>
</evidence>
<dbReference type="Proteomes" id="UP000190061">
    <property type="component" value="Unassembled WGS sequence"/>
</dbReference>
<dbReference type="GO" id="GO:0005737">
    <property type="term" value="C:cytoplasm"/>
    <property type="evidence" value="ECO:0007669"/>
    <property type="project" value="UniProtKB-SubCell"/>
</dbReference>
<comment type="catalytic activity">
    <reaction evidence="7 8">
        <text>cytidine(34) in tRNA(Ile2) + L-lysine + ATP = lysidine(34) in tRNA(Ile2) + AMP + diphosphate + H(+)</text>
        <dbReference type="Rhea" id="RHEA:43744"/>
        <dbReference type="Rhea" id="RHEA-COMP:10625"/>
        <dbReference type="Rhea" id="RHEA-COMP:10670"/>
        <dbReference type="ChEBI" id="CHEBI:15378"/>
        <dbReference type="ChEBI" id="CHEBI:30616"/>
        <dbReference type="ChEBI" id="CHEBI:32551"/>
        <dbReference type="ChEBI" id="CHEBI:33019"/>
        <dbReference type="ChEBI" id="CHEBI:82748"/>
        <dbReference type="ChEBI" id="CHEBI:83665"/>
        <dbReference type="ChEBI" id="CHEBI:456215"/>
        <dbReference type="EC" id="6.3.4.19"/>
    </reaction>
</comment>
<dbReference type="RefSeq" id="WP_078757278.1">
    <property type="nucleotide sequence ID" value="NZ_FUXP01000001.1"/>
</dbReference>
<dbReference type="EC" id="6.3.4.19" evidence="8"/>
<dbReference type="HAMAP" id="MF_01161">
    <property type="entry name" value="tRNA_Ile_lys_synt"/>
    <property type="match status" value="1"/>
</dbReference>
<evidence type="ECO:0000256" key="7">
    <source>
        <dbReference type="ARBA" id="ARBA00048539"/>
    </source>
</evidence>
<evidence type="ECO:0000256" key="9">
    <source>
        <dbReference type="SAM" id="MobiDB-lite"/>
    </source>
</evidence>
<keyword evidence="2 8" id="KW-0963">Cytoplasm</keyword>
<dbReference type="AlphaFoldDB" id="A0A1T4N2Q7"/>
<dbReference type="Gene3D" id="3.40.50.620">
    <property type="entry name" value="HUPs"/>
    <property type="match status" value="1"/>
</dbReference>
<dbReference type="CDD" id="cd01992">
    <property type="entry name" value="TilS_N"/>
    <property type="match status" value="1"/>
</dbReference>
<protein>
    <recommendedName>
        <fullName evidence="8">tRNA(Ile)-lysidine synthase</fullName>
        <ecNumber evidence="8">6.3.4.19</ecNumber>
    </recommendedName>
    <alternativeName>
        <fullName evidence="8">tRNA(Ile)-2-lysyl-cytidine synthase</fullName>
    </alternativeName>
    <alternativeName>
        <fullName evidence="8">tRNA(Ile)-lysidine synthetase</fullName>
    </alternativeName>
</protein>
<dbReference type="Pfam" id="PF09179">
    <property type="entry name" value="TilS"/>
    <property type="match status" value="1"/>
</dbReference>
<dbReference type="InterPro" id="IPR015262">
    <property type="entry name" value="tRNA_Ile_lys_synt_subst-bd"/>
</dbReference>
<evidence type="ECO:0000256" key="1">
    <source>
        <dbReference type="ARBA" id="ARBA00004496"/>
    </source>
</evidence>
<dbReference type="InterPro" id="IPR011063">
    <property type="entry name" value="TilS/TtcA_N"/>
</dbReference>
<comment type="subcellular location">
    <subcellularLocation>
        <location evidence="1 8">Cytoplasm</location>
    </subcellularLocation>
</comment>
<dbReference type="InterPro" id="IPR012795">
    <property type="entry name" value="tRNA_Ile_lys_synt_N"/>
</dbReference>
<dbReference type="SUPFAM" id="SSF82829">
    <property type="entry name" value="MesJ substrate recognition domain-like"/>
    <property type="match status" value="1"/>
</dbReference>
<comment type="domain">
    <text evidence="8">The N-terminal region contains the highly conserved SGGXDS motif, predicted to be a P-loop motif involved in ATP binding.</text>
</comment>
<dbReference type="PANTHER" id="PTHR43033">
    <property type="entry name" value="TRNA(ILE)-LYSIDINE SYNTHASE-RELATED"/>
    <property type="match status" value="1"/>
</dbReference>
<sequence>MRALLSPNDLPKAPICVAFSGGLDSSVLLHLLAALPMARERGLRAWHVHHGLQPAADGWANHCADTCRALDVELRVSRVSVIAGGDGPEAAARRARRTAFASGLGHGEVLALAHHQDDQAETFLLRALRASGIDGLAAMQPWQAFASGFMWRPLLQATRESLEDYATAHALRWIEDPSNSDVSMDRNFLRRRVMPVLRERWPHATAALAGSASLCAQAAGLLQQEDAAAMAGVSGAEPGELSRAKLLQLNVDRRARVLRHWIDSLGLPPLPATGVARIESDLLRARDDASARFEWNNAAVVAWRDRLHAGPVRPPLPDGWQVEWDGRAPLDLPGGGTLALVTPPAPVGAASAAIGESFARAGSTIAAEAAPTRRRKSPWGTAASGHGGRMPGFAEPLVVHARRGGERIALPGRAHSHALKHVLQDTGVPPWVRARMPLVSTRDGELLAAGDRLLSSSFSRRLAAHGARLEWDEGSGPARVD</sequence>
<dbReference type="Pfam" id="PF11734">
    <property type="entry name" value="TilS_C"/>
    <property type="match status" value="1"/>
</dbReference>
<organism evidence="11 12">
    <name type="scientific">Lysobacter spongiicola DSM 21749</name>
    <dbReference type="NCBI Taxonomy" id="1122188"/>
    <lineage>
        <taxon>Bacteria</taxon>
        <taxon>Pseudomonadati</taxon>
        <taxon>Pseudomonadota</taxon>
        <taxon>Gammaproteobacteria</taxon>
        <taxon>Lysobacterales</taxon>
        <taxon>Lysobacteraceae</taxon>
        <taxon>Novilysobacter</taxon>
    </lineage>
</organism>
<dbReference type="InterPro" id="IPR012094">
    <property type="entry name" value="tRNA_Ile_lys_synt"/>
</dbReference>
<dbReference type="SUPFAM" id="SSF52402">
    <property type="entry name" value="Adenine nucleotide alpha hydrolases-like"/>
    <property type="match status" value="1"/>
</dbReference>
<dbReference type="Gene3D" id="1.20.59.20">
    <property type="match status" value="1"/>
</dbReference>
<dbReference type="GO" id="GO:0006400">
    <property type="term" value="P:tRNA modification"/>
    <property type="evidence" value="ECO:0007669"/>
    <property type="project" value="UniProtKB-UniRule"/>
</dbReference>
<evidence type="ECO:0000259" key="10">
    <source>
        <dbReference type="SMART" id="SM00977"/>
    </source>
</evidence>
<dbReference type="GO" id="GO:0032267">
    <property type="term" value="F:tRNA(Ile)-lysidine synthase activity"/>
    <property type="evidence" value="ECO:0007669"/>
    <property type="project" value="UniProtKB-EC"/>
</dbReference>
<name>A0A1T4N2Q7_9GAMM</name>
<feature type="region of interest" description="Disordered" evidence="9">
    <location>
        <begin position="366"/>
        <end position="391"/>
    </location>
</feature>
<evidence type="ECO:0000256" key="3">
    <source>
        <dbReference type="ARBA" id="ARBA00022598"/>
    </source>
</evidence>
<dbReference type="InterPro" id="IPR012796">
    <property type="entry name" value="Lysidine-tRNA-synth_C"/>
</dbReference>